<keyword evidence="5 13" id="KW-0813">Transport</keyword>
<evidence type="ECO:0000256" key="4">
    <source>
        <dbReference type="ARBA" id="ARBA00013773"/>
    </source>
</evidence>
<evidence type="ECO:0000256" key="9">
    <source>
        <dbReference type="ARBA" id="ARBA00022764"/>
    </source>
</evidence>
<evidence type="ECO:0000256" key="16">
    <source>
        <dbReference type="SAM" id="MobiDB-lite"/>
    </source>
</evidence>
<evidence type="ECO:0000256" key="6">
    <source>
        <dbReference type="ARBA" id="ARBA00022617"/>
    </source>
</evidence>
<organism evidence="18 19">
    <name type="scientific">Aeromonas schubertii</name>
    <dbReference type="NCBI Taxonomy" id="652"/>
    <lineage>
        <taxon>Bacteria</taxon>
        <taxon>Pseudomonadati</taxon>
        <taxon>Pseudomonadota</taxon>
        <taxon>Gammaproteobacteria</taxon>
        <taxon>Aeromonadales</taxon>
        <taxon>Aeromonadaceae</taxon>
        <taxon>Aeromonas</taxon>
    </lineage>
</organism>
<evidence type="ECO:0000256" key="13">
    <source>
        <dbReference type="PIRNR" id="PIRNR006105"/>
    </source>
</evidence>
<dbReference type="AlphaFoldDB" id="A0A0S2SJ14"/>
<gene>
    <name evidence="18" type="primary">napB</name>
    <name evidence="18" type="ORF">WL1483_2286</name>
</gene>
<evidence type="ECO:0000256" key="2">
    <source>
        <dbReference type="ARBA" id="ARBA00004418"/>
    </source>
</evidence>
<feature type="chain" id="PRO_5006604418" description="Periplasmic nitrate reductase, electron transfer subunit" evidence="17">
    <location>
        <begin position="20"/>
        <end position="152"/>
    </location>
</feature>
<comment type="subunit">
    <text evidence="13">Component of the periplasmic nitrate reductase NapAB complex composed of NapA and NapB.</text>
</comment>
<feature type="binding site" description="covalent" evidence="14">
    <location>
        <position position="87"/>
    </location>
    <ligand>
        <name>heme c</name>
        <dbReference type="ChEBI" id="CHEBI:61717"/>
        <label>1</label>
    </ligand>
</feature>
<feature type="binding site" description="covalent" evidence="14">
    <location>
        <position position="130"/>
    </location>
    <ligand>
        <name>heme c</name>
        <dbReference type="ChEBI" id="CHEBI:61717"/>
        <label>2</label>
    </ligand>
</feature>
<keyword evidence="7 15" id="KW-0479">Metal-binding</keyword>
<keyword evidence="6 14" id="KW-0349">Heme</keyword>
<feature type="binding site" description="axial binding residue" evidence="15">
    <location>
        <position position="131"/>
    </location>
    <ligand>
        <name>heme c</name>
        <dbReference type="ChEBI" id="CHEBI:61717"/>
        <label>2</label>
    </ligand>
    <ligandPart>
        <name>Fe</name>
        <dbReference type="ChEBI" id="CHEBI:18248"/>
    </ligandPart>
</feature>
<dbReference type="InterPro" id="IPR036280">
    <property type="entry name" value="Multihaem_cyt_sf"/>
</dbReference>
<keyword evidence="8 17" id="KW-0732">Signal</keyword>
<keyword evidence="10 13" id="KW-0249">Electron transport</keyword>
<comment type="PTM">
    <text evidence="14">Binds 2 heme C groups per subunit.</text>
</comment>
<evidence type="ECO:0000256" key="14">
    <source>
        <dbReference type="PIRSR" id="PIRSR006105-1"/>
    </source>
</evidence>
<evidence type="ECO:0000256" key="7">
    <source>
        <dbReference type="ARBA" id="ARBA00022723"/>
    </source>
</evidence>
<evidence type="ECO:0000256" key="5">
    <source>
        <dbReference type="ARBA" id="ARBA00022448"/>
    </source>
</evidence>
<accession>A0A0S2SJ14</accession>
<evidence type="ECO:0000313" key="18">
    <source>
        <dbReference type="EMBL" id="ALP41705.1"/>
    </source>
</evidence>
<feature type="binding site" description="axial binding residue" evidence="15">
    <location>
        <position position="108"/>
    </location>
    <ligand>
        <name>heme c</name>
        <dbReference type="ChEBI" id="CHEBI:61717"/>
        <label>2</label>
    </ligand>
    <ligandPart>
        <name>Fe</name>
        <dbReference type="ChEBI" id="CHEBI:18248"/>
    </ligandPart>
</feature>
<feature type="binding site" description="covalent" evidence="14">
    <location>
        <position position="127"/>
    </location>
    <ligand>
        <name>heme c</name>
        <dbReference type="ChEBI" id="CHEBI:61717"/>
        <label>2</label>
    </ligand>
</feature>
<dbReference type="PATRIC" id="fig|652.5.peg.1875"/>
<comment type="subcellular location">
    <subcellularLocation>
        <location evidence="2 13">Periplasm</location>
    </subcellularLocation>
</comment>
<evidence type="ECO:0000256" key="17">
    <source>
        <dbReference type="SAM" id="SignalP"/>
    </source>
</evidence>
<feature type="compositionally biased region" description="Basic and acidic residues" evidence="16">
    <location>
        <begin position="53"/>
        <end position="64"/>
    </location>
</feature>
<dbReference type="Proteomes" id="UP000058114">
    <property type="component" value="Chromosome"/>
</dbReference>
<dbReference type="SUPFAM" id="SSF48695">
    <property type="entry name" value="Multiheme cytochromes"/>
    <property type="match status" value="1"/>
</dbReference>
<dbReference type="EMBL" id="CP013067">
    <property type="protein sequence ID" value="ALP41705.1"/>
    <property type="molecule type" value="Genomic_DNA"/>
</dbReference>
<dbReference type="Gene3D" id="1.10.1130.10">
    <property type="entry name" value="Flavocytochrome C3, Chain A"/>
    <property type="match status" value="1"/>
</dbReference>
<feature type="binding site" description="axial binding residue" evidence="15">
    <location>
        <position position="73"/>
    </location>
    <ligand>
        <name>heme c</name>
        <dbReference type="ChEBI" id="CHEBI:61717"/>
        <label>1</label>
    </ligand>
    <ligandPart>
        <name>Fe</name>
        <dbReference type="ChEBI" id="CHEBI:18248"/>
    </ligandPart>
</feature>
<feature type="signal peptide" evidence="17">
    <location>
        <begin position="1"/>
        <end position="19"/>
    </location>
</feature>
<evidence type="ECO:0000256" key="3">
    <source>
        <dbReference type="ARBA" id="ARBA00007368"/>
    </source>
</evidence>
<sequence length="152" mass="16944">MKKLIGAMLACLLAGGLMAAETPEFNTDTGGVRSERGTTDLGSEATPAPFKNYRKDGEPYDRQYMHQPPLIPHDVRNYEVDTKVNKCLSCHSFKNASKMKAPKISPTHFETRDGMTLGEVSPRRYFCLQCHVPQADAKPLVENTFKPVESLK</sequence>
<name>A0A0S2SJ14_9GAMM</name>
<comment type="similarity">
    <text evidence="3 13">Belongs to the NapB family.</text>
</comment>
<dbReference type="PANTHER" id="PTHR38604">
    <property type="entry name" value="PERIPLASMIC NITRATE REDUCTASE, ELECTRON TRANSFER SUBUNIT"/>
    <property type="match status" value="1"/>
</dbReference>
<evidence type="ECO:0000256" key="1">
    <source>
        <dbReference type="ARBA" id="ARBA00002599"/>
    </source>
</evidence>
<dbReference type="RefSeq" id="WP_060585638.1">
    <property type="nucleotide sequence ID" value="NZ_CP013067.1"/>
</dbReference>
<dbReference type="PANTHER" id="PTHR38604:SF1">
    <property type="entry name" value="PERIPLASMIC NITRATE REDUCTASE, ELECTRON TRANSFER SUBUNIT"/>
    <property type="match status" value="1"/>
</dbReference>
<dbReference type="KEGG" id="asr:WL1483_2286"/>
<proteinExistence type="inferred from homology"/>
<dbReference type="PIRSF" id="PIRSF006105">
    <property type="entry name" value="NapB"/>
    <property type="match status" value="1"/>
</dbReference>
<evidence type="ECO:0000256" key="8">
    <source>
        <dbReference type="ARBA" id="ARBA00022729"/>
    </source>
</evidence>
<evidence type="ECO:0000256" key="10">
    <source>
        <dbReference type="ARBA" id="ARBA00022982"/>
    </source>
</evidence>
<dbReference type="FunFam" id="1.10.1130.10:FF:000001">
    <property type="entry name" value="Periplasmic nitrate reductase, electron transfer subunit"/>
    <property type="match status" value="1"/>
</dbReference>
<comment type="function">
    <text evidence="1">Electron transfer subunit of the periplasmic nitrate reductase complex NapAB. Receives electrons from the membrane-anchored tetraheme c-type NapC protein and transfers these to NapA subunit, thus allowing electron flow between membrane and periplasm. Essential for periplasmic nitrate reduction with nitrate as the terminal electron acceptor.</text>
</comment>
<reference evidence="18 19" key="2">
    <citation type="journal article" date="2016" name="Genome Announc.">
        <title>Complete Genome Sequence of the Highly Virulent Aeromonas schubertii Strain WL1483, Isolated from Diseased Snakehead Fish (Channa argus) in China.</title>
        <authorList>
            <person name="Liu L."/>
            <person name="Li N."/>
            <person name="Zhang D."/>
            <person name="Fu X."/>
            <person name="Shi C."/>
            <person name="Lin Q."/>
            <person name="Hao G."/>
        </authorList>
    </citation>
    <scope>NUCLEOTIDE SEQUENCE [LARGE SCALE GENOMIC DNA]</scope>
    <source>
        <strain evidence="18 19">WL1483</strain>
    </source>
</reference>
<keyword evidence="11 15" id="KW-0408">Iron</keyword>
<protein>
    <recommendedName>
        <fullName evidence="4 13">Periplasmic nitrate reductase, electron transfer subunit</fullName>
    </recommendedName>
    <alternativeName>
        <fullName evidence="12 13">Diheme cytochrome c NapB</fullName>
    </alternativeName>
</protein>
<evidence type="ECO:0000256" key="11">
    <source>
        <dbReference type="ARBA" id="ARBA00023004"/>
    </source>
</evidence>
<feature type="region of interest" description="Disordered" evidence="16">
    <location>
        <begin position="25"/>
        <end position="65"/>
    </location>
</feature>
<feature type="binding site" description="covalent" evidence="14">
    <location>
        <position position="90"/>
    </location>
    <ligand>
        <name>heme c</name>
        <dbReference type="ChEBI" id="CHEBI:61717"/>
        <label>1</label>
    </ligand>
</feature>
<keyword evidence="9 13" id="KW-0574">Periplasm</keyword>
<dbReference type="Pfam" id="PF03892">
    <property type="entry name" value="NapB"/>
    <property type="match status" value="1"/>
</dbReference>
<feature type="binding site" description="axial binding residue" evidence="15">
    <location>
        <position position="91"/>
    </location>
    <ligand>
        <name>heme c</name>
        <dbReference type="ChEBI" id="CHEBI:61717"/>
        <label>1</label>
    </ligand>
    <ligandPart>
        <name>Fe</name>
        <dbReference type="ChEBI" id="CHEBI:18248"/>
    </ligandPart>
</feature>
<evidence type="ECO:0000313" key="19">
    <source>
        <dbReference type="Proteomes" id="UP000058114"/>
    </source>
</evidence>
<dbReference type="GO" id="GO:0046872">
    <property type="term" value="F:metal ion binding"/>
    <property type="evidence" value="ECO:0007669"/>
    <property type="project" value="UniProtKB-KW"/>
</dbReference>
<evidence type="ECO:0000256" key="12">
    <source>
        <dbReference type="ARBA" id="ARBA00031832"/>
    </source>
</evidence>
<dbReference type="GO" id="GO:0042597">
    <property type="term" value="C:periplasmic space"/>
    <property type="evidence" value="ECO:0007669"/>
    <property type="project" value="UniProtKB-SubCell"/>
</dbReference>
<dbReference type="GO" id="GO:0009061">
    <property type="term" value="P:anaerobic respiration"/>
    <property type="evidence" value="ECO:0007669"/>
    <property type="project" value="InterPro"/>
</dbReference>
<dbReference type="InterPro" id="IPR005591">
    <property type="entry name" value="NapB"/>
</dbReference>
<evidence type="ECO:0000256" key="15">
    <source>
        <dbReference type="PIRSR" id="PIRSR006105-2"/>
    </source>
</evidence>
<reference evidence="19" key="1">
    <citation type="submission" date="2015-10" db="EMBL/GenBank/DDBJ databases">
        <title>Complete Genome Sequence of Aeromonas schubertii strain WL1483.</title>
        <authorList>
            <person name="Liu L."/>
        </authorList>
    </citation>
    <scope>NUCLEOTIDE SEQUENCE [LARGE SCALE GENOMIC DNA]</scope>
    <source>
        <strain evidence="19">WL1483</strain>
    </source>
</reference>